<proteinExistence type="inferred from homology"/>
<comment type="similarity">
    <text evidence="1">Belongs to the peptidase M10A family.</text>
</comment>
<feature type="binding site" evidence="6">
    <location>
        <position position="133"/>
    </location>
    <ligand>
        <name>Ca(2+)</name>
        <dbReference type="ChEBI" id="CHEBI:29108"/>
        <label>3</label>
    </ligand>
</feature>
<dbReference type="GO" id="GO:0004222">
    <property type="term" value="F:metalloendopeptidase activity"/>
    <property type="evidence" value="ECO:0007669"/>
    <property type="project" value="InterPro"/>
</dbReference>
<keyword evidence="2" id="KW-0645">Protease</keyword>
<dbReference type="PANTHER" id="PTHR10201:SF142">
    <property type="entry name" value="MATRIX METALLOPROTEINASE-25"/>
    <property type="match status" value="1"/>
</dbReference>
<feature type="binding site" evidence="6">
    <location>
        <position position="114"/>
    </location>
    <ligand>
        <name>Zn(2+)</name>
        <dbReference type="ChEBI" id="CHEBI:29105"/>
        <label>1</label>
    </ligand>
</feature>
<feature type="binding site" evidence="6">
    <location>
        <position position="131"/>
    </location>
    <ligand>
        <name>Ca(2+)</name>
        <dbReference type="ChEBI" id="CHEBI:29108"/>
        <label>1</label>
    </ligand>
</feature>
<protein>
    <recommendedName>
        <fullName evidence="8">Peptidase metallopeptidase domain-containing protein</fullName>
    </recommendedName>
</protein>
<dbReference type="InterPro" id="IPR006026">
    <property type="entry name" value="Peptidase_Metallo"/>
</dbReference>
<feature type="binding site" evidence="6">
    <location>
        <position position="101"/>
    </location>
    <ligand>
        <name>Zn(2+)</name>
        <dbReference type="ChEBI" id="CHEBI:29105"/>
        <label>1</label>
    </ligand>
</feature>
<evidence type="ECO:0000313" key="10">
    <source>
        <dbReference type="Proteomes" id="UP000694403"/>
    </source>
</evidence>
<comment type="cofactor">
    <cofactor evidence="6">
        <name>Zn(2+)</name>
        <dbReference type="ChEBI" id="CHEBI:29105"/>
    </cofactor>
    <text evidence="6">Binds 2 Zn(2+) ions per subunit.</text>
</comment>
<feature type="domain" description="Peptidase metallopeptidase" evidence="8">
    <location>
        <begin position="34"/>
        <end position="169"/>
    </location>
</feature>
<dbReference type="GO" id="GO:0030574">
    <property type="term" value="P:collagen catabolic process"/>
    <property type="evidence" value="ECO:0007669"/>
    <property type="project" value="TreeGrafter"/>
</dbReference>
<dbReference type="Proteomes" id="UP000694403">
    <property type="component" value="Unplaced"/>
</dbReference>
<dbReference type="Ensembl" id="ENSCSRT00000008326.1">
    <property type="protein sequence ID" value="ENSCSRP00000008055.1"/>
    <property type="gene ID" value="ENSCSRG00000005958.1"/>
</dbReference>
<dbReference type="GO" id="GO:0006508">
    <property type="term" value="P:proteolysis"/>
    <property type="evidence" value="ECO:0007669"/>
    <property type="project" value="UniProtKB-KW"/>
</dbReference>
<dbReference type="SMART" id="SM00235">
    <property type="entry name" value="ZnMc"/>
    <property type="match status" value="1"/>
</dbReference>
<dbReference type="InterPro" id="IPR021190">
    <property type="entry name" value="Pept_M10A"/>
</dbReference>
<dbReference type="GO" id="GO:0030198">
    <property type="term" value="P:extracellular matrix organization"/>
    <property type="evidence" value="ECO:0007669"/>
    <property type="project" value="TreeGrafter"/>
</dbReference>
<feature type="binding site" evidence="6">
    <location>
        <position position="89"/>
    </location>
    <ligand>
        <name>Ca(2+)</name>
        <dbReference type="ChEBI" id="CHEBI:29108"/>
        <label>2</label>
    </ligand>
</feature>
<feature type="binding site" evidence="6">
    <location>
        <position position="133"/>
    </location>
    <ligand>
        <name>Ca(2+)</name>
        <dbReference type="ChEBI" id="CHEBI:29108"/>
        <label>1</label>
    </ligand>
</feature>
<dbReference type="GO" id="GO:0008270">
    <property type="term" value="F:zinc ion binding"/>
    <property type="evidence" value="ECO:0007669"/>
    <property type="project" value="InterPro"/>
</dbReference>
<evidence type="ECO:0000256" key="5">
    <source>
        <dbReference type="ARBA" id="ARBA00022833"/>
    </source>
</evidence>
<evidence type="ECO:0000256" key="1">
    <source>
        <dbReference type="ARBA" id="ARBA00010370"/>
    </source>
</evidence>
<reference evidence="9" key="1">
    <citation type="submission" date="2025-08" db="UniProtKB">
        <authorList>
            <consortium name="Ensembl"/>
        </authorList>
    </citation>
    <scope>IDENTIFICATION</scope>
</reference>
<dbReference type="GO" id="GO:0031012">
    <property type="term" value="C:extracellular matrix"/>
    <property type="evidence" value="ECO:0007669"/>
    <property type="project" value="InterPro"/>
</dbReference>
<feature type="binding site" evidence="6">
    <location>
        <position position="130"/>
    </location>
    <ligand>
        <name>Ca(2+)</name>
        <dbReference type="ChEBI" id="CHEBI:29108"/>
        <label>3</label>
    </ligand>
</feature>
<evidence type="ECO:0000256" key="4">
    <source>
        <dbReference type="ARBA" id="ARBA00022801"/>
    </source>
</evidence>
<keyword evidence="4" id="KW-0378">Hydrolase</keyword>
<sequence length="186" mass="20044">MPGTLGMMDQPRCSLPDIIGTSELMRRRKRYAHSGSVWPMKQLTWRVRSYPQASGLAPDLVRTLLFYALQAWANASALTFREAPGADADILVEFSRSFHQDGYPFDGPGSTLAHAFFPGEHPISGDTHFDDEETWTYDPQAKERGQQGAPRGGGGIGWGRRGVGSGVGGSKGPHGAGSGEGALWGR</sequence>
<keyword evidence="10" id="KW-1185">Reference proteome</keyword>
<feature type="compositionally biased region" description="Gly residues" evidence="7">
    <location>
        <begin position="150"/>
        <end position="186"/>
    </location>
</feature>
<comment type="cofactor">
    <cofactor evidence="6">
        <name>Ca(2+)</name>
        <dbReference type="ChEBI" id="CHEBI:29108"/>
    </cofactor>
    <text evidence="6">Can bind about 5 Ca(2+) ions per subunit.</text>
</comment>
<dbReference type="Pfam" id="PF00413">
    <property type="entry name" value="Peptidase_M10"/>
    <property type="match status" value="1"/>
</dbReference>
<dbReference type="InterPro" id="IPR024079">
    <property type="entry name" value="MetalloPept_cat_dom_sf"/>
</dbReference>
<dbReference type="PRINTS" id="PR00138">
    <property type="entry name" value="MATRIXIN"/>
</dbReference>
<organism evidence="9 10">
    <name type="scientific">Chelydra serpentina</name>
    <name type="common">Snapping turtle</name>
    <name type="synonym">Testudo serpentina</name>
    <dbReference type="NCBI Taxonomy" id="8475"/>
    <lineage>
        <taxon>Eukaryota</taxon>
        <taxon>Metazoa</taxon>
        <taxon>Chordata</taxon>
        <taxon>Craniata</taxon>
        <taxon>Vertebrata</taxon>
        <taxon>Euteleostomi</taxon>
        <taxon>Archelosauria</taxon>
        <taxon>Testudinata</taxon>
        <taxon>Testudines</taxon>
        <taxon>Cryptodira</taxon>
        <taxon>Durocryptodira</taxon>
        <taxon>Americhelydia</taxon>
        <taxon>Chelydroidea</taxon>
        <taxon>Chelydridae</taxon>
        <taxon>Chelydra</taxon>
    </lineage>
</organism>
<feature type="binding site" evidence="6">
    <location>
        <position position="107"/>
    </location>
    <ligand>
        <name>Ca(2+)</name>
        <dbReference type="ChEBI" id="CHEBI:29108"/>
        <label>3</label>
    </ligand>
</feature>
<dbReference type="Gene3D" id="3.40.390.10">
    <property type="entry name" value="Collagenase (Catalytic Domain)"/>
    <property type="match status" value="1"/>
</dbReference>
<name>A0A8C3XM28_CHESE</name>
<evidence type="ECO:0000256" key="6">
    <source>
        <dbReference type="PIRSR" id="PIRSR621190-2"/>
    </source>
</evidence>
<keyword evidence="5 6" id="KW-0862">Zinc</keyword>
<accession>A0A8C3XM28</accession>
<feature type="region of interest" description="Disordered" evidence="7">
    <location>
        <begin position="139"/>
        <end position="186"/>
    </location>
</feature>
<evidence type="ECO:0000313" key="9">
    <source>
        <dbReference type="Ensembl" id="ENSCSRP00000008055.1"/>
    </source>
</evidence>
<dbReference type="AlphaFoldDB" id="A0A8C3XM28"/>
<dbReference type="InterPro" id="IPR001818">
    <property type="entry name" value="Pept_M10_metallopeptidase"/>
</dbReference>
<evidence type="ECO:0000259" key="8">
    <source>
        <dbReference type="SMART" id="SM00235"/>
    </source>
</evidence>
<evidence type="ECO:0000256" key="3">
    <source>
        <dbReference type="ARBA" id="ARBA00022723"/>
    </source>
</evidence>
<evidence type="ECO:0000256" key="7">
    <source>
        <dbReference type="SAM" id="MobiDB-lite"/>
    </source>
</evidence>
<dbReference type="SUPFAM" id="SSF55486">
    <property type="entry name" value="Metalloproteases ('zincins'), catalytic domain"/>
    <property type="match status" value="1"/>
</dbReference>
<feature type="binding site" evidence="6">
    <location>
        <position position="128"/>
    </location>
    <ligand>
        <name>Zn(2+)</name>
        <dbReference type="ChEBI" id="CHEBI:29105"/>
        <label>1</label>
    </ligand>
</feature>
<dbReference type="GO" id="GO:0005615">
    <property type="term" value="C:extracellular space"/>
    <property type="evidence" value="ECO:0007669"/>
    <property type="project" value="TreeGrafter"/>
</dbReference>
<keyword evidence="6" id="KW-0106">Calcium</keyword>
<feature type="binding site" evidence="6">
    <location>
        <position position="106"/>
    </location>
    <ligand>
        <name>Ca(2+)</name>
        <dbReference type="ChEBI" id="CHEBI:29108"/>
        <label>3</label>
    </ligand>
</feature>
<feature type="binding site" evidence="6">
    <location>
        <position position="126"/>
    </location>
    <ligand>
        <name>Ca(2+)</name>
        <dbReference type="ChEBI" id="CHEBI:29108"/>
        <label>2</label>
    </ligand>
</feature>
<feature type="binding site" evidence="6">
    <location>
        <position position="99"/>
    </location>
    <ligand>
        <name>Zn(2+)</name>
        <dbReference type="ChEBI" id="CHEBI:29105"/>
        <label>1</label>
    </ligand>
</feature>
<feature type="binding site" description="in inhibited form" evidence="6">
    <location>
        <position position="13"/>
    </location>
    <ligand>
        <name>Zn(2+)</name>
        <dbReference type="ChEBI" id="CHEBI:29105"/>
        <label>2</label>
        <note>catalytic</note>
    </ligand>
</feature>
<dbReference type="PANTHER" id="PTHR10201">
    <property type="entry name" value="MATRIX METALLOPROTEINASE"/>
    <property type="match status" value="1"/>
</dbReference>
<keyword evidence="3 6" id="KW-0479">Metal-binding</keyword>
<reference evidence="9" key="2">
    <citation type="submission" date="2025-09" db="UniProtKB">
        <authorList>
            <consortium name="Ensembl"/>
        </authorList>
    </citation>
    <scope>IDENTIFICATION</scope>
</reference>
<evidence type="ECO:0000256" key="2">
    <source>
        <dbReference type="ARBA" id="ARBA00022670"/>
    </source>
</evidence>
<dbReference type="GO" id="GO:0005886">
    <property type="term" value="C:plasma membrane"/>
    <property type="evidence" value="ECO:0007669"/>
    <property type="project" value="TreeGrafter"/>
</dbReference>